<reference evidence="8 9" key="1">
    <citation type="submission" date="2020-07" db="EMBL/GenBank/DDBJ databases">
        <title>MOT database genomes.</title>
        <authorList>
            <person name="Joseph S."/>
            <person name="Aduse-Opoku J."/>
            <person name="Hashim A."/>
            <person name="Wade W."/>
            <person name="Curtis M."/>
        </authorList>
    </citation>
    <scope>NUCLEOTIDE SEQUENCE [LARGE SCALE GENOMIC DNA]</scope>
    <source>
        <strain evidence="8 9">DSM 100099</strain>
    </source>
</reference>
<feature type="compositionally biased region" description="Basic residues" evidence="5">
    <location>
        <begin position="315"/>
        <end position="329"/>
    </location>
</feature>
<comment type="subcellular location">
    <subcellularLocation>
        <location evidence="1">Cell membrane</location>
        <topology evidence="1">Multi-pass membrane protein</topology>
    </subcellularLocation>
</comment>
<keyword evidence="3" id="KW-0597">Phosphoprotein</keyword>
<evidence type="ECO:0000256" key="6">
    <source>
        <dbReference type="SAM" id="Phobius"/>
    </source>
</evidence>
<keyword evidence="4" id="KW-0460">Magnesium</keyword>
<feature type="domain" description="Cation-transporting P-type ATPase C-terminal" evidence="7">
    <location>
        <begin position="171"/>
        <end position="298"/>
    </location>
</feature>
<dbReference type="SUPFAM" id="SSF81665">
    <property type="entry name" value="Calcium ATPase, transmembrane domain M"/>
    <property type="match status" value="1"/>
</dbReference>
<keyword evidence="6" id="KW-1133">Transmembrane helix</keyword>
<dbReference type="Gene3D" id="1.20.1110.10">
    <property type="entry name" value="Calcium-transporting ATPase, transmembrane domain"/>
    <property type="match status" value="1"/>
</dbReference>
<keyword evidence="2" id="KW-1003">Cell membrane</keyword>
<accession>A0A853EQP8</accession>
<keyword evidence="6" id="KW-0812">Transmembrane</keyword>
<dbReference type="InterPro" id="IPR006068">
    <property type="entry name" value="ATPase_P-typ_cation-transptr_C"/>
</dbReference>
<proteinExistence type="predicted"/>
<dbReference type="GO" id="GO:0005886">
    <property type="term" value="C:plasma membrane"/>
    <property type="evidence" value="ECO:0007669"/>
    <property type="project" value="UniProtKB-SubCell"/>
</dbReference>
<dbReference type="Proteomes" id="UP000561011">
    <property type="component" value="Unassembled WGS sequence"/>
</dbReference>
<evidence type="ECO:0000256" key="5">
    <source>
        <dbReference type="SAM" id="MobiDB-lite"/>
    </source>
</evidence>
<dbReference type="Pfam" id="PF00689">
    <property type="entry name" value="Cation_ATPase_C"/>
    <property type="match status" value="1"/>
</dbReference>
<evidence type="ECO:0000256" key="4">
    <source>
        <dbReference type="ARBA" id="ARBA00022842"/>
    </source>
</evidence>
<dbReference type="InterPro" id="IPR023298">
    <property type="entry name" value="ATPase_P-typ_TM_dom_sf"/>
</dbReference>
<evidence type="ECO:0000256" key="1">
    <source>
        <dbReference type="ARBA" id="ARBA00004651"/>
    </source>
</evidence>
<comment type="caution">
    <text evidence="8">The sequence shown here is derived from an EMBL/GenBank/DDBJ whole genome shotgun (WGS) entry which is preliminary data.</text>
</comment>
<organism evidence="8 9">
    <name type="scientific">Sanguibacter inulinus</name>
    <dbReference type="NCBI Taxonomy" id="60922"/>
    <lineage>
        <taxon>Bacteria</taxon>
        <taxon>Bacillati</taxon>
        <taxon>Actinomycetota</taxon>
        <taxon>Actinomycetes</taxon>
        <taxon>Micrococcales</taxon>
        <taxon>Sanguibacteraceae</taxon>
        <taxon>Sanguibacter</taxon>
    </lineage>
</organism>
<dbReference type="GO" id="GO:0015444">
    <property type="term" value="F:P-type magnesium transporter activity"/>
    <property type="evidence" value="ECO:0007669"/>
    <property type="project" value="InterPro"/>
</dbReference>
<evidence type="ECO:0000256" key="2">
    <source>
        <dbReference type="ARBA" id="ARBA00022475"/>
    </source>
</evidence>
<evidence type="ECO:0000313" key="8">
    <source>
        <dbReference type="EMBL" id="NYS92909.1"/>
    </source>
</evidence>
<evidence type="ECO:0000259" key="7">
    <source>
        <dbReference type="Pfam" id="PF00689"/>
    </source>
</evidence>
<dbReference type="AlphaFoldDB" id="A0A853EQP8"/>
<keyword evidence="6" id="KW-0472">Membrane</keyword>
<evidence type="ECO:0000313" key="9">
    <source>
        <dbReference type="Proteomes" id="UP000561011"/>
    </source>
</evidence>
<feature type="region of interest" description="Disordered" evidence="5">
    <location>
        <begin position="312"/>
        <end position="354"/>
    </location>
</feature>
<dbReference type="EMBL" id="JACBYE010000008">
    <property type="protein sequence ID" value="NYS92909.1"/>
    <property type="molecule type" value="Genomic_DNA"/>
</dbReference>
<sequence>MSADLRRGGCWGEVVEEAEGGMHDTGVGWGVPAHGVEDLGDEVAGVCAGCVHAPGAGVVGAVGGGKVSADQPGQARGEVVEGVDRGVGVVGTGGDCSHCHLCELLHGEADVLVGGAGIRDSHRGAQRCAQCGVDALVGVDEEERGAFEDVVAGVGFEHEQHIVLVSDGKKVLFLDRLIRRFMLLFGTISSFFDAVTFTLMIVVLHAGQSEFQSGWFIESIATQTLIIFVIRTRRTPFYRSRPSPALTAASLAVVGVGVWLPYSPLSGVLGFQPLPAPFFLVLVALVVVYLVVVEGAKVRFFARDAHRAALSPRQPRIRGHHHRVARRASRFTSRTPSGHEAASSMTPGGEGRRHHLVRAAQTTSGGV</sequence>
<feature type="transmembrane region" description="Helical" evidence="6">
    <location>
        <begin position="213"/>
        <end position="231"/>
    </location>
</feature>
<protein>
    <submittedName>
        <fullName evidence="8">Cation transporting ATPase C-terminal domain-containing protein</fullName>
    </submittedName>
</protein>
<name>A0A853EQP8_9MICO</name>
<gene>
    <name evidence="8" type="ORF">HZZ10_05120</name>
</gene>
<keyword evidence="9" id="KW-1185">Reference proteome</keyword>
<dbReference type="PRINTS" id="PR01836">
    <property type="entry name" value="MGATPASE"/>
</dbReference>
<feature type="transmembrane region" description="Helical" evidence="6">
    <location>
        <begin position="243"/>
        <end position="262"/>
    </location>
</feature>
<feature type="transmembrane region" description="Helical" evidence="6">
    <location>
        <begin position="274"/>
        <end position="293"/>
    </location>
</feature>
<dbReference type="InterPro" id="IPR006415">
    <property type="entry name" value="P-type_ATPase_IIIB"/>
</dbReference>
<feature type="transmembrane region" description="Helical" evidence="6">
    <location>
        <begin position="181"/>
        <end position="207"/>
    </location>
</feature>
<evidence type="ECO:0000256" key="3">
    <source>
        <dbReference type="ARBA" id="ARBA00022553"/>
    </source>
</evidence>